<reference evidence="11 12" key="1">
    <citation type="journal article" date="2008" name="Nature">
        <title>The genome of the model beetle and pest Tribolium castaneum.</title>
        <authorList>
            <consortium name="Tribolium Genome Sequencing Consortium"/>
            <person name="Richards S."/>
            <person name="Gibbs R.A."/>
            <person name="Weinstock G.M."/>
            <person name="Brown S.J."/>
            <person name="Denell R."/>
            <person name="Beeman R.W."/>
            <person name="Gibbs R."/>
            <person name="Beeman R.W."/>
            <person name="Brown S.J."/>
            <person name="Bucher G."/>
            <person name="Friedrich M."/>
            <person name="Grimmelikhuijzen C.J."/>
            <person name="Klingler M."/>
            <person name="Lorenzen M."/>
            <person name="Richards S."/>
            <person name="Roth S."/>
            <person name="Schroder R."/>
            <person name="Tautz D."/>
            <person name="Zdobnov E.M."/>
            <person name="Muzny D."/>
            <person name="Gibbs R.A."/>
            <person name="Weinstock G.M."/>
            <person name="Attaway T."/>
            <person name="Bell S."/>
            <person name="Buhay C.J."/>
            <person name="Chandrabose M.N."/>
            <person name="Chavez D."/>
            <person name="Clerk-Blankenburg K.P."/>
            <person name="Cree A."/>
            <person name="Dao M."/>
            <person name="Davis C."/>
            <person name="Chacko J."/>
            <person name="Dinh H."/>
            <person name="Dugan-Rocha S."/>
            <person name="Fowler G."/>
            <person name="Garner T.T."/>
            <person name="Garnes J."/>
            <person name="Gnirke A."/>
            <person name="Hawes A."/>
            <person name="Hernandez J."/>
            <person name="Hines S."/>
            <person name="Holder M."/>
            <person name="Hume J."/>
            <person name="Jhangiani S.N."/>
            <person name="Joshi V."/>
            <person name="Khan Z.M."/>
            <person name="Jackson L."/>
            <person name="Kovar C."/>
            <person name="Kowis A."/>
            <person name="Lee S."/>
            <person name="Lewis L.R."/>
            <person name="Margolis J."/>
            <person name="Morgan M."/>
            <person name="Nazareth L.V."/>
            <person name="Nguyen N."/>
            <person name="Okwuonu G."/>
            <person name="Parker D."/>
            <person name="Richards S."/>
            <person name="Ruiz S.J."/>
            <person name="Santibanez J."/>
            <person name="Savard J."/>
            <person name="Scherer S.E."/>
            <person name="Schneider B."/>
            <person name="Sodergren E."/>
            <person name="Tautz D."/>
            <person name="Vattahil S."/>
            <person name="Villasana D."/>
            <person name="White C.S."/>
            <person name="Wright R."/>
            <person name="Park Y."/>
            <person name="Beeman R.W."/>
            <person name="Lord J."/>
            <person name="Oppert B."/>
            <person name="Lorenzen M."/>
            <person name="Brown S."/>
            <person name="Wang L."/>
            <person name="Savard J."/>
            <person name="Tautz D."/>
            <person name="Richards S."/>
            <person name="Weinstock G."/>
            <person name="Gibbs R.A."/>
            <person name="Liu Y."/>
            <person name="Worley K."/>
            <person name="Weinstock G."/>
            <person name="Elsik C.G."/>
            <person name="Reese J.T."/>
            <person name="Elhaik E."/>
            <person name="Landan G."/>
            <person name="Graur D."/>
            <person name="Arensburger P."/>
            <person name="Atkinson P."/>
            <person name="Beeman R.W."/>
            <person name="Beidler J."/>
            <person name="Brown S.J."/>
            <person name="Demuth J.P."/>
            <person name="Drury D.W."/>
            <person name="Du Y.Z."/>
            <person name="Fujiwara H."/>
            <person name="Lorenzen M."/>
            <person name="Maselli V."/>
            <person name="Osanai M."/>
            <person name="Park Y."/>
            <person name="Robertson H.M."/>
            <person name="Tu Z."/>
            <person name="Wang J.J."/>
            <person name="Wang S."/>
            <person name="Richards S."/>
            <person name="Song H."/>
            <person name="Zhang L."/>
            <person name="Sodergren E."/>
            <person name="Werner D."/>
            <person name="Stanke M."/>
            <person name="Morgenstern B."/>
            <person name="Solovyev V."/>
            <person name="Kosarev P."/>
            <person name="Brown G."/>
            <person name="Chen H.C."/>
            <person name="Ermolaeva O."/>
            <person name="Hlavina W."/>
            <person name="Kapustin Y."/>
            <person name="Kiryutin B."/>
            <person name="Kitts P."/>
            <person name="Maglott D."/>
            <person name="Pruitt K."/>
            <person name="Sapojnikov V."/>
            <person name="Souvorov A."/>
            <person name="Mackey A.J."/>
            <person name="Waterhouse R.M."/>
            <person name="Wyder S."/>
            <person name="Zdobnov E.M."/>
            <person name="Zdobnov E.M."/>
            <person name="Wyder S."/>
            <person name="Kriventseva E.V."/>
            <person name="Kadowaki T."/>
            <person name="Bork P."/>
            <person name="Aranda M."/>
            <person name="Bao R."/>
            <person name="Beermann A."/>
            <person name="Berns N."/>
            <person name="Bolognesi R."/>
            <person name="Bonneton F."/>
            <person name="Bopp D."/>
            <person name="Brown S.J."/>
            <person name="Bucher G."/>
            <person name="Butts T."/>
            <person name="Chaumot A."/>
            <person name="Denell R.E."/>
            <person name="Ferrier D.E."/>
            <person name="Friedrich M."/>
            <person name="Gordon C.M."/>
            <person name="Jindra M."/>
            <person name="Klingler M."/>
            <person name="Lan Q."/>
            <person name="Lattorff H.M."/>
            <person name="Laudet V."/>
            <person name="von Levetsow C."/>
            <person name="Liu Z."/>
            <person name="Lutz R."/>
            <person name="Lynch J.A."/>
            <person name="da Fonseca R.N."/>
            <person name="Posnien N."/>
            <person name="Reuter R."/>
            <person name="Roth S."/>
            <person name="Savard J."/>
            <person name="Schinko J.B."/>
            <person name="Schmitt C."/>
            <person name="Schoppmeier M."/>
            <person name="Schroder R."/>
            <person name="Shippy T.D."/>
            <person name="Simonnet F."/>
            <person name="Marques-Souza H."/>
            <person name="Tautz D."/>
            <person name="Tomoyasu Y."/>
            <person name="Trauner J."/>
            <person name="Van der Zee M."/>
            <person name="Vervoort M."/>
            <person name="Wittkopp N."/>
            <person name="Wimmer E.A."/>
            <person name="Yang X."/>
            <person name="Jones A.K."/>
            <person name="Sattelle D.B."/>
            <person name="Ebert P.R."/>
            <person name="Nelson D."/>
            <person name="Scott J.G."/>
            <person name="Beeman R.W."/>
            <person name="Muthukrishnan S."/>
            <person name="Kramer K.J."/>
            <person name="Arakane Y."/>
            <person name="Beeman R.W."/>
            <person name="Zhu Q."/>
            <person name="Hogenkamp D."/>
            <person name="Dixit R."/>
            <person name="Oppert B."/>
            <person name="Jiang H."/>
            <person name="Zou Z."/>
            <person name="Marshall J."/>
            <person name="Elpidina E."/>
            <person name="Vinokurov K."/>
            <person name="Oppert C."/>
            <person name="Zou Z."/>
            <person name="Evans J."/>
            <person name="Lu Z."/>
            <person name="Zhao P."/>
            <person name="Sumathipala N."/>
            <person name="Altincicek B."/>
            <person name="Vilcinskas A."/>
            <person name="Williams M."/>
            <person name="Hultmark D."/>
            <person name="Hetru C."/>
            <person name="Jiang H."/>
            <person name="Grimmelikhuijzen C.J."/>
            <person name="Hauser F."/>
            <person name="Cazzamali G."/>
            <person name="Williamson M."/>
            <person name="Park Y."/>
            <person name="Li B."/>
            <person name="Tanaka Y."/>
            <person name="Predel R."/>
            <person name="Neupert S."/>
            <person name="Schachtner J."/>
            <person name="Verleyen P."/>
            <person name="Raible F."/>
            <person name="Bork P."/>
            <person name="Friedrich M."/>
            <person name="Walden K.K."/>
            <person name="Robertson H.M."/>
            <person name="Angeli S."/>
            <person name="Foret S."/>
            <person name="Bucher G."/>
            <person name="Schuetz S."/>
            <person name="Maleszka R."/>
            <person name="Wimmer E.A."/>
            <person name="Beeman R.W."/>
            <person name="Lorenzen M."/>
            <person name="Tomoyasu Y."/>
            <person name="Miller S.C."/>
            <person name="Grossmann D."/>
            <person name="Bucher G."/>
        </authorList>
    </citation>
    <scope>NUCLEOTIDE SEQUENCE [LARGE SCALE GENOMIC DNA]</scope>
    <source>
        <strain evidence="11 12">Georgia GA2</strain>
    </source>
</reference>
<proteinExistence type="predicted"/>
<dbReference type="PANTHER" id="PTHR21137:SF35">
    <property type="entry name" value="ODORANT RECEPTOR 19A-RELATED"/>
    <property type="match status" value="1"/>
</dbReference>
<name>D6WEN6_TRICA</name>
<dbReference type="GO" id="GO:0004984">
    <property type="term" value="F:olfactory receptor activity"/>
    <property type="evidence" value="ECO:0000318"/>
    <property type="project" value="GO_Central"/>
</dbReference>
<evidence type="ECO:0000256" key="3">
    <source>
        <dbReference type="ARBA" id="ARBA00022606"/>
    </source>
</evidence>
<keyword evidence="8 11" id="KW-0675">Receptor</keyword>
<keyword evidence="12" id="KW-1185">Reference proteome</keyword>
<comment type="subcellular location">
    <subcellularLocation>
        <location evidence="1">Cell membrane</location>
        <topology evidence="1">Multi-pass membrane protein</topology>
    </subcellularLocation>
</comment>
<keyword evidence="4 10" id="KW-0812">Transmembrane</keyword>
<keyword evidence="5" id="KW-0552">Olfaction</keyword>
<dbReference type="AlphaFoldDB" id="D6WEN6"/>
<dbReference type="Pfam" id="PF02949">
    <property type="entry name" value="7tm_6"/>
    <property type="match status" value="1"/>
</dbReference>
<accession>D6WEN6</accession>
<evidence type="ECO:0000256" key="1">
    <source>
        <dbReference type="ARBA" id="ARBA00004651"/>
    </source>
</evidence>
<evidence type="ECO:0000313" key="12">
    <source>
        <dbReference type="Proteomes" id="UP000007266"/>
    </source>
</evidence>
<evidence type="ECO:0000256" key="8">
    <source>
        <dbReference type="ARBA" id="ARBA00023170"/>
    </source>
</evidence>
<reference evidence="11 12" key="2">
    <citation type="journal article" date="2010" name="Nucleic Acids Res.">
        <title>BeetleBase in 2010: revisions to provide comprehensive genomic information for Tribolium castaneum.</title>
        <authorList>
            <person name="Kim H.S."/>
            <person name="Murphy T."/>
            <person name="Xia J."/>
            <person name="Caragea D."/>
            <person name="Park Y."/>
            <person name="Beeman R.W."/>
            <person name="Lorenzen M.D."/>
            <person name="Butcher S."/>
            <person name="Manak J.R."/>
            <person name="Brown S.J."/>
        </authorList>
    </citation>
    <scope>GENOME REANNOTATION</scope>
    <source>
        <strain evidence="11 12">Georgia GA2</strain>
    </source>
</reference>
<dbReference type="GO" id="GO:0007165">
    <property type="term" value="P:signal transduction"/>
    <property type="evidence" value="ECO:0007669"/>
    <property type="project" value="UniProtKB-KW"/>
</dbReference>
<dbReference type="PANTHER" id="PTHR21137">
    <property type="entry name" value="ODORANT RECEPTOR"/>
    <property type="match status" value="1"/>
</dbReference>
<keyword evidence="7 10" id="KW-0472">Membrane</keyword>
<dbReference type="Proteomes" id="UP000007266">
    <property type="component" value="Linkage group 3"/>
</dbReference>
<dbReference type="InParanoid" id="D6WEN6"/>
<feature type="transmembrane region" description="Helical" evidence="10">
    <location>
        <begin position="101"/>
        <end position="118"/>
    </location>
</feature>
<dbReference type="HOGENOM" id="CLU_059644_0_0_1"/>
<feature type="transmembrane region" description="Helical" evidence="10">
    <location>
        <begin position="173"/>
        <end position="193"/>
    </location>
</feature>
<evidence type="ECO:0000256" key="2">
    <source>
        <dbReference type="ARBA" id="ARBA00022475"/>
    </source>
</evidence>
<feature type="transmembrane region" description="Helical" evidence="10">
    <location>
        <begin position="68"/>
        <end position="89"/>
    </location>
</feature>
<dbReference type="InterPro" id="IPR004117">
    <property type="entry name" value="7tm6_olfct_rcpt"/>
</dbReference>
<evidence type="ECO:0000256" key="4">
    <source>
        <dbReference type="ARBA" id="ARBA00022692"/>
    </source>
</evidence>
<protein>
    <submittedName>
        <fullName evidence="11">Odorant receptor 173</fullName>
    </submittedName>
</protein>
<evidence type="ECO:0000256" key="5">
    <source>
        <dbReference type="ARBA" id="ARBA00022725"/>
    </source>
</evidence>
<evidence type="ECO:0000256" key="9">
    <source>
        <dbReference type="ARBA" id="ARBA00023224"/>
    </source>
</evidence>
<evidence type="ECO:0000256" key="7">
    <source>
        <dbReference type="ARBA" id="ARBA00023136"/>
    </source>
</evidence>
<evidence type="ECO:0000256" key="10">
    <source>
        <dbReference type="SAM" id="Phobius"/>
    </source>
</evidence>
<organism evidence="11 12">
    <name type="scientific">Tribolium castaneum</name>
    <name type="common">Red flour beetle</name>
    <dbReference type="NCBI Taxonomy" id="7070"/>
    <lineage>
        <taxon>Eukaryota</taxon>
        <taxon>Metazoa</taxon>
        <taxon>Ecdysozoa</taxon>
        <taxon>Arthropoda</taxon>
        <taxon>Hexapoda</taxon>
        <taxon>Insecta</taxon>
        <taxon>Pterygota</taxon>
        <taxon>Neoptera</taxon>
        <taxon>Endopterygota</taxon>
        <taxon>Coleoptera</taxon>
        <taxon>Polyphaga</taxon>
        <taxon>Cucujiformia</taxon>
        <taxon>Tenebrionidae</taxon>
        <taxon>Tenebrionidae incertae sedis</taxon>
        <taxon>Tribolium</taxon>
    </lineage>
</organism>
<keyword evidence="9" id="KW-0807">Transducer</keyword>
<evidence type="ECO:0000313" key="11">
    <source>
        <dbReference type="EMBL" id="EFA01388.2"/>
    </source>
</evidence>
<gene>
    <name evidence="11" type="primary">AUGUSTUS-3.0.2_30354</name>
    <name evidence="11" type="ORF">TcasGA2_TC030354</name>
</gene>
<evidence type="ECO:0000256" key="6">
    <source>
        <dbReference type="ARBA" id="ARBA00022989"/>
    </source>
</evidence>
<dbReference type="GO" id="GO:0005549">
    <property type="term" value="F:odorant binding"/>
    <property type="evidence" value="ECO:0007669"/>
    <property type="project" value="InterPro"/>
</dbReference>
<dbReference type="EMBL" id="KQ971326">
    <property type="protein sequence ID" value="EFA01388.2"/>
    <property type="molecule type" value="Genomic_DNA"/>
</dbReference>
<keyword evidence="2" id="KW-1003">Cell membrane</keyword>
<keyword evidence="3" id="KW-0716">Sensory transduction</keyword>
<keyword evidence="6 10" id="KW-1133">Transmembrane helix</keyword>
<sequence length="196" mass="22302">MQSHLQILILSQKIGQISQNNNHMDDVSKFHDVGYQKKIRTSLHVCMCRHVTLKQWISKILQIVQKAIPVYFSLAIIVLVTVMFCILYNVESASTTTIFKIRLVLVGICGAVVLFTFSETGQLLSDDTSQVFDTLAASPWHEWDPKNRKTLLMFLLNSLKPVKIYWGGFALDYQLGGSVIKTTFSYALVLFNLRKD</sequence>
<dbReference type="GO" id="GO:0005886">
    <property type="term" value="C:plasma membrane"/>
    <property type="evidence" value="ECO:0000318"/>
    <property type="project" value="GO_Central"/>
</dbReference>
<dbReference type="GO" id="GO:0050911">
    <property type="term" value="P:detection of chemical stimulus involved in sensory perception of smell"/>
    <property type="evidence" value="ECO:0000318"/>
    <property type="project" value="GO_Central"/>
</dbReference>